<protein>
    <recommendedName>
        <fullName evidence="3">Pentatricopeptide repeat-containing protein</fullName>
    </recommendedName>
</protein>
<accession>A0AAP0RJ99</accession>
<sequence length="187" mass="22134">MNRSKAIRTSLRLANSLLSTGFSSTQSMCSQVTQFSHLSPSLFSSLSHQPCTFHFLNTHQKIFFSSKPNSTIELVLNNEWSDELEHELENLNPIWTHESVIYVLKKLDNDPQKAFDFFNWVSEKNGFRPSLAIYSLVLRIFVHKETMKQFWVTLRKMKEEGFYIDEETYKQFMGFFGSQRWLVMRWL</sequence>
<reference evidence="1 2" key="1">
    <citation type="journal article" date="2024" name="Plant J.">
        <title>Genome sequences and population genomics reveal climatic adaptation and genomic divergence between two closely related sweetgum species.</title>
        <authorList>
            <person name="Xu W.Q."/>
            <person name="Ren C.Q."/>
            <person name="Zhang X.Y."/>
            <person name="Comes H.P."/>
            <person name="Liu X.H."/>
            <person name="Li Y.G."/>
            <person name="Kettle C.J."/>
            <person name="Jalonen R."/>
            <person name="Gaisberger H."/>
            <person name="Ma Y.Z."/>
            <person name="Qiu Y.X."/>
        </authorList>
    </citation>
    <scope>NUCLEOTIDE SEQUENCE [LARGE SCALE GENOMIC DNA]</scope>
    <source>
        <strain evidence="1">Hangzhou</strain>
    </source>
</reference>
<dbReference type="GO" id="GO:0008380">
    <property type="term" value="P:RNA splicing"/>
    <property type="evidence" value="ECO:0007669"/>
    <property type="project" value="InterPro"/>
</dbReference>
<dbReference type="PANTHER" id="PTHR47003">
    <property type="entry name" value="OS01G0970900 PROTEIN"/>
    <property type="match status" value="1"/>
</dbReference>
<evidence type="ECO:0008006" key="3">
    <source>
        <dbReference type="Google" id="ProtNLM"/>
    </source>
</evidence>
<dbReference type="Gene3D" id="1.25.40.10">
    <property type="entry name" value="Tetratricopeptide repeat domain"/>
    <property type="match status" value="1"/>
</dbReference>
<proteinExistence type="predicted"/>
<dbReference type="InterPro" id="IPR011990">
    <property type="entry name" value="TPR-like_helical_dom_sf"/>
</dbReference>
<name>A0AAP0RJ99_LIQFO</name>
<gene>
    <name evidence="1" type="ORF">L1049_027733</name>
</gene>
<dbReference type="EMBL" id="JBBPBK010000009">
    <property type="protein sequence ID" value="KAK9278173.1"/>
    <property type="molecule type" value="Genomic_DNA"/>
</dbReference>
<evidence type="ECO:0000313" key="1">
    <source>
        <dbReference type="EMBL" id="KAK9278173.1"/>
    </source>
</evidence>
<organism evidence="1 2">
    <name type="scientific">Liquidambar formosana</name>
    <name type="common">Formosan gum</name>
    <dbReference type="NCBI Taxonomy" id="63359"/>
    <lineage>
        <taxon>Eukaryota</taxon>
        <taxon>Viridiplantae</taxon>
        <taxon>Streptophyta</taxon>
        <taxon>Embryophyta</taxon>
        <taxon>Tracheophyta</taxon>
        <taxon>Spermatophyta</taxon>
        <taxon>Magnoliopsida</taxon>
        <taxon>eudicotyledons</taxon>
        <taxon>Gunneridae</taxon>
        <taxon>Pentapetalae</taxon>
        <taxon>Saxifragales</taxon>
        <taxon>Altingiaceae</taxon>
        <taxon>Liquidambar</taxon>
    </lineage>
</organism>
<dbReference type="Proteomes" id="UP001415857">
    <property type="component" value="Unassembled WGS sequence"/>
</dbReference>
<comment type="caution">
    <text evidence="1">The sequence shown here is derived from an EMBL/GenBank/DDBJ whole genome shotgun (WGS) entry which is preliminary data.</text>
</comment>
<evidence type="ECO:0000313" key="2">
    <source>
        <dbReference type="Proteomes" id="UP001415857"/>
    </source>
</evidence>
<dbReference type="PANTHER" id="PTHR47003:SF2">
    <property type="entry name" value="OS01G0970900 PROTEIN"/>
    <property type="match status" value="1"/>
</dbReference>
<dbReference type="InterPro" id="IPR044578">
    <property type="entry name" value="BIR6-like"/>
</dbReference>
<dbReference type="AlphaFoldDB" id="A0AAP0RJ99"/>
<keyword evidence="2" id="KW-1185">Reference proteome</keyword>